<keyword evidence="3" id="KW-0808">Transferase</keyword>
<dbReference type="InterPro" id="IPR013216">
    <property type="entry name" value="Methyltransf_11"/>
</dbReference>
<keyword evidence="2" id="KW-0489">Methyltransferase</keyword>
<dbReference type="InterPro" id="IPR029063">
    <property type="entry name" value="SAM-dependent_MTases_sf"/>
</dbReference>
<evidence type="ECO:0000313" key="7">
    <source>
        <dbReference type="Proteomes" id="UP000027980"/>
    </source>
</evidence>
<dbReference type="Gene3D" id="3.40.50.150">
    <property type="entry name" value="Vaccinia Virus protein VP39"/>
    <property type="match status" value="1"/>
</dbReference>
<dbReference type="AlphaFoldDB" id="A0A075LMC3"/>
<gene>
    <name evidence="6" type="ORF">GZ22_13280</name>
</gene>
<dbReference type="SUPFAM" id="SSF53335">
    <property type="entry name" value="S-adenosyl-L-methionine-dependent methyltransferases"/>
    <property type="match status" value="1"/>
</dbReference>
<accession>A0A075LMC3</accession>
<evidence type="ECO:0000256" key="4">
    <source>
        <dbReference type="ARBA" id="ARBA00025707"/>
    </source>
</evidence>
<dbReference type="OrthoDB" id="43862at2"/>
<dbReference type="GeneID" id="34221086"/>
<dbReference type="GO" id="GO:0008757">
    <property type="term" value="F:S-adenosylmethionine-dependent methyltransferase activity"/>
    <property type="evidence" value="ECO:0007669"/>
    <property type="project" value="InterPro"/>
</dbReference>
<dbReference type="Pfam" id="PF08241">
    <property type="entry name" value="Methyltransf_11"/>
    <property type="match status" value="1"/>
</dbReference>
<protein>
    <recommendedName>
        <fullName evidence="5">Methyltransferase type 11 domain-containing protein</fullName>
    </recommendedName>
</protein>
<evidence type="ECO:0000256" key="2">
    <source>
        <dbReference type="ARBA" id="ARBA00022603"/>
    </source>
</evidence>
<comment type="pathway">
    <text evidence="1">Lipid metabolism.</text>
</comment>
<dbReference type="CDD" id="cd02440">
    <property type="entry name" value="AdoMet_MTases"/>
    <property type="match status" value="1"/>
</dbReference>
<dbReference type="PANTHER" id="PTHR44307:SF2">
    <property type="entry name" value="PHOSPHOETHANOLAMINE METHYLTRANSFERASE ISOFORM X1"/>
    <property type="match status" value="1"/>
</dbReference>
<organism evidence="6 7">
    <name type="scientific">Terribacillus saccharophilus</name>
    <dbReference type="NCBI Taxonomy" id="361277"/>
    <lineage>
        <taxon>Bacteria</taxon>
        <taxon>Bacillati</taxon>
        <taxon>Bacillota</taxon>
        <taxon>Bacilli</taxon>
        <taxon>Bacillales</taxon>
        <taxon>Bacillaceae</taxon>
        <taxon>Terribacillus</taxon>
    </lineage>
</organism>
<dbReference type="HOGENOM" id="CLU_039068_8_2_9"/>
<comment type="pathway">
    <text evidence="4">Phospholipid metabolism.</text>
</comment>
<proteinExistence type="predicted"/>
<dbReference type="GO" id="GO:0032259">
    <property type="term" value="P:methylation"/>
    <property type="evidence" value="ECO:0007669"/>
    <property type="project" value="UniProtKB-KW"/>
</dbReference>
<dbReference type="EMBL" id="CP008876">
    <property type="protein sequence ID" value="AIF67509.1"/>
    <property type="molecule type" value="Genomic_DNA"/>
</dbReference>
<reference evidence="6 7" key="1">
    <citation type="submission" date="2014-07" db="EMBL/GenBank/DDBJ databases">
        <title>Complete genome sequence of a moderately halophilic bacterium Terribacillus aidingensis MP602, isolated from Cryptomeria fortunei in Tianmu mountain in China.</title>
        <authorList>
            <person name="Wang Y."/>
            <person name="Lu P."/>
            <person name="Zhang L."/>
        </authorList>
    </citation>
    <scope>NUCLEOTIDE SEQUENCE [LARGE SCALE GENOMIC DNA]</scope>
    <source>
        <strain evidence="6 7">MP602</strain>
    </source>
</reference>
<evidence type="ECO:0000313" key="6">
    <source>
        <dbReference type="EMBL" id="AIF67509.1"/>
    </source>
</evidence>
<dbReference type="RefSeq" id="WP_038563191.1">
    <property type="nucleotide sequence ID" value="NZ_CP008876.1"/>
</dbReference>
<evidence type="ECO:0000256" key="1">
    <source>
        <dbReference type="ARBA" id="ARBA00005189"/>
    </source>
</evidence>
<feature type="domain" description="Methyltransferase type 11" evidence="5">
    <location>
        <begin position="41"/>
        <end position="135"/>
    </location>
</feature>
<evidence type="ECO:0000259" key="5">
    <source>
        <dbReference type="Pfam" id="PF08241"/>
    </source>
</evidence>
<evidence type="ECO:0000256" key="3">
    <source>
        <dbReference type="ARBA" id="ARBA00022679"/>
    </source>
</evidence>
<dbReference type="PANTHER" id="PTHR44307">
    <property type="entry name" value="PHOSPHOETHANOLAMINE METHYLTRANSFERASE"/>
    <property type="match status" value="1"/>
</dbReference>
<dbReference type="KEGG" id="tap:GZ22_13280"/>
<dbReference type="Proteomes" id="UP000027980">
    <property type="component" value="Chromosome"/>
</dbReference>
<sequence length="236" mass="26421">MNYTYLDCLALFGVGGAHPGGLQLTKKILAEEKINGDTALLEVGCGTGQTAAYLAQQYGCSVSALDNNSIMVEKARQRFSSLDLTIDAKVGDTRNLPYPDKHFDIVLSESVISFTNLISTLPELKRVLNSNGRLIAIETVLEQTISEEERSQIVDFYNFPQLFTEDEWVKAFRDGGFQRIDITKYQPGLEQVDEQHAADYALSKTIDDALLEILGKHEEIMQQNKDILGFRIFRCC</sequence>
<name>A0A075LMC3_9BACI</name>